<reference evidence="2 3" key="1">
    <citation type="journal article" date="2013" name="Mar. Genomics">
        <title>Expression of sulfatases in Rhodopirellula baltica and the diversity of sulfatases in the genus Rhodopirellula.</title>
        <authorList>
            <person name="Wegner C.E."/>
            <person name="Richter-Heitmann T."/>
            <person name="Klindworth A."/>
            <person name="Klockow C."/>
            <person name="Richter M."/>
            <person name="Achstetter T."/>
            <person name="Glockner F.O."/>
            <person name="Harder J."/>
        </authorList>
    </citation>
    <scope>NUCLEOTIDE SEQUENCE [LARGE SCALE GENOMIC DNA]</scope>
    <source>
        <strain evidence="2 3">SH28</strain>
    </source>
</reference>
<keyword evidence="1" id="KW-0812">Transmembrane</keyword>
<sequence length="103" mass="11219">MNVQMTDRRKLALTVAASFICGFVACGLCWMWLPLANGQTFRDATIEHTVEDGLGGVSTTSDLEVDSAVLGSDYLTIRQVGGRDEVIPIERVVRFSCQPTGPR</sequence>
<comment type="caution">
    <text evidence="2">The sequence shown here is derived from an EMBL/GenBank/DDBJ whole genome shotgun (WGS) entry which is preliminary data.</text>
</comment>
<dbReference type="Proteomes" id="UP000007993">
    <property type="component" value="Unassembled WGS sequence"/>
</dbReference>
<accession>K5C8P7</accession>
<feature type="transmembrane region" description="Helical" evidence="1">
    <location>
        <begin position="12"/>
        <end position="33"/>
    </location>
</feature>
<evidence type="ECO:0000313" key="2">
    <source>
        <dbReference type="EMBL" id="EKJ99414.1"/>
    </source>
</evidence>
<protein>
    <submittedName>
        <fullName evidence="2">Uncharacterized protein</fullName>
    </submittedName>
</protein>
<keyword evidence="1" id="KW-0472">Membrane</keyword>
<evidence type="ECO:0000313" key="3">
    <source>
        <dbReference type="Proteomes" id="UP000007993"/>
    </source>
</evidence>
<keyword evidence="1" id="KW-1133">Transmembrane helix</keyword>
<evidence type="ECO:0000256" key="1">
    <source>
        <dbReference type="SAM" id="Phobius"/>
    </source>
</evidence>
<organism evidence="2 3">
    <name type="scientific">Rhodopirellula baltica SH28</name>
    <dbReference type="NCBI Taxonomy" id="993517"/>
    <lineage>
        <taxon>Bacteria</taxon>
        <taxon>Pseudomonadati</taxon>
        <taxon>Planctomycetota</taxon>
        <taxon>Planctomycetia</taxon>
        <taxon>Pirellulales</taxon>
        <taxon>Pirellulaceae</taxon>
        <taxon>Rhodopirellula</taxon>
    </lineage>
</organism>
<gene>
    <name evidence="2" type="ORF">RBSH_05298</name>
</gene>
<dbReference type="AlphaFoldDB" id="K5C8P7"/>
<proteinExistence type="predicted"/>
<name>K5C8P7_RHOBT</name>
<dbReference type="EMBL" id="AMCW01000146">
    <property type="protein sequence ID" value="EKJ99414.1"/>
    <property type="molecule type" value="Genomic_DNA"/>
</dbReference>